<dbReference type="GeneID" id="66074739"/>
<reference evidence="1" key="1">
    <citation type="journal article" date="2021" name="Genome Biol. Evol.">
        <title>The assembled and annotated genome of the fairy-ring fungus Marasmius oreades.</title>
        <authorList>
            <person name="Hiltunen M."/>
            <person name="Ament-Velasquez S.L."/>
            <person name="Johannesson H."/>
        </authorList>
    </citation>
    <scope>NUCLEOTIDE SEQUENCE</scope>
    <source>
        <strain evidence="1">03SP1</strain>
    </source>
</reference>
<organism evidence="1 2">
    <name type="scientific">Marasmius oreades</name>
    <name type="common">fairy-ring Marasmius</name>
    <dbReference type="NCBI Taxonomy" id="181124"/>
    <lineage>
        <taxon>Eukaryota</taxon>
        <taxon>Fungi</taxon>
        <taxon>Dikarya</taxon>
        <taxon>Basidiomycota</taxon>
        <taxon>Agaricomycotina</taxon>
        <taxon>Agaricomycetes</taxon>
        <taxon>Agaricomycetidae</taxon>
        <taxon>Agaricales</taxon>
        <taxon>Marasmiineae</taxon>
        <taxon>Marasmiaceae</taxon>
        <taxon>Marasmius</taxon>
    </lineage>
</organism>
<evidence type="ECO:0000313" key="2">
    <source>
        <dbReference type="Proteomes" id="UP001049176"/>
    </source>
</evidence>
<accession>A0A9P7S499</accession>
<name>A0A9P7S499_9AGAR</name>
<dbReference type="AlphaFoldDB" id="A0A9P7S499"/>
<dbReference type="RefSeq" id="XP_043011325.1">
    <property type="nucleotide sequence ID" value="XM_043150238.1"/>
</dbReference>
<comment type="caution">
    <text evidence="1">The sequence shown here is derived from an EMBL/GenBank/DDBJ whole genome shotgun (WGS) entry which is preliminary data.</text>
</comment>
<dbReference type="KEGG" id="more:E1B28_005663"/>
<dbReference type="EMBL" id="CM032183">
    <property type="protein sequence ID" value="KAG7094855.1"/>
    <property type="molecule type" value="Genomic_DNA"/>
</dbReference>
<evidence type="ECO:0000313" key="1">
    <source>
        <dbReference type="EMBL" id="KAG7094855.1"/>
    </source>
</evidence>
<protein>
    <submittedName>
        <fullName evidence="1">Uncharacterized protein</fullName>
    </submittedName>
</protein>
<gene>
    <name evidence="1" type="ORF">E1B28_005663</name>
</gene>
<sequence length="92" mass="10302">MEMPEDGDWGTGTGLEEIFAAARPQPQSFRICSSILYHRKFPKMYVLYQEDWSSSGIPDAIAPSSSPRDYRSAAQLGHTLHSRSDLFLALPL</sequence>
<dbReference type="Proteomes" id="UP001049176">
    <property type="component" value="Chromosome 3"/>
</dbReference>
<proteinExistence type="predicted"/>
<keyword evidence="2" id="KW-1185">Reference proteome</keyword>